<dbReference type="HOGENOM" id="CLU_062046_0_0_1"/>
<dbReference type="InterPro" id="IPR021109">
    <property type="entry name" value="Peptidase_aspartic_dom_sf"/>
</dbReference>
<proteinExistence type="predicted"/>
<dbReference type="GeneID" id="19138251"/>
<dbReference type="KEGG" id="bsc:COCSADRAFT_353678"/>
<reference evidence="3" key="2">
    <citation type="journal article" date="2013" name="PLoS Genet.">
        <title>Comparative genome structure, secondary metabolite, and effector coding capacity across Cochliobolus pathogens.</title>
        <authorList>
            <person name="Condon B.J."/>
            <person name="Leng Y."/>
            <person name="Wu D."/>
            <person name="Bushley K.E."/>
            <person name="Ohm R.A."/>
            <person name="Otillar R."/>
            <person name="Martin J."/>
            <person name="Schackwitz W."/>
            <person name="Grimwood J."/>
            <person name="MohdZainudin N."/>
            <person name="Xue C."/>
            <person name="Wang R."/>
            <person name="Manning V.A."/>
            <person name="Dhillon B."/>
            <person name="Tu Z.J."/>
            <person name="Steffenson B.J."/>
            <person name="Salamov A."/>
            <person name="Sun H."/>
            <person name="Lowry S."/>
            <person name="LaButti K."/>
            <person name="Han J."/>
            <person name="Copeland A."/>
            <person name="Lindquist E."/>
            <person name="Barry K."/>
            <person name="Schmutz J."/>
            <person name="Baker S.E."/>
            <person name="Ciuffetti L.M."/>
            <person name="Grigoriev I.V."/>
            <person name="Zhong S."/>
            <person name="Turgeon B.G."/>
        </authorList>
    </citation>
    <scope>NUCLEOTIDE SEQUENCE [LARGE SCALE GENOMIC DNA]</scope>
    <source>
        <strain evidence="3">ND90Pr / ATCC 201652</strain>
    </source>
</reference>
<sequence>MSNKVRSFILRQTDESKGVYPFFKIQVGSGSFSLSNACVISTLRIVSRITIFSWLYSTTVPESSRGCRNVYDPGPDIITFLTTKGSSTTYGDGLKVTYQKAVLANVGFGETSQNEQLVFILSSVEGQKGIAESDLMEGILGLQPHYGAGSIREFLTFWAKLAPALPKPVFVADLKFNGIGEYTFGTMPYRPEEVQFWEGLDKNRWRLPITKFAIGKQRNRQEASIADFRASLDTASTSLWLPSKIVQAYYSMVPGHIYQDGLYLIPQHRVLPDLYLYIGERNYEVKIPGAFFKPQGLINDEYYPGRLEESSEPHGALLGHPFFFAANVILKGNNNLSVGLVRKDAEKLGEECRAANNKVETSRESNSCIQDGPFCCPQ</sequence>
<gene>
    <name evidence="2" type="ORF">COCSADRAFT_353678</name>
</gene>
<dbReference type="EMBL" id="KB445640">
    <property type="protein sequence ID" value="EMD66418.1"/>
    <property type="molecule type" value="Genomic_DNA"/>
</dbReference>
<dbReference type="RefSeq" id="XP_007697917.1">
    <property type="nucleotide sequence ID" value="XM_007699727.1"/>
</dbReference>
<dbReference type="InterPro" id="IPR033121">
    <property type="entry name" value="PEPTIDASE_A1"/>
</dbReference>
<dbReference type="Gene3D" id="2.40.70.10">
    <property type="entry name" value="Acid Proteases"/>
    <property type="match status" value="2"/>
</dbReference>
<organism evidence="2 3">
    <name type="scientific">Cochliobolus sativus (strain ND90Pr / ATCC 201652)</name>
    <name type="common">Common root rot and spot blotch fungus</name>
    <name type="synonym">Bipolaris sorokiniana</name>
    <dbReference type="NCBI Taxonomy" id="665912"/>
    <lineage>
        <taxon>Eukaryota</taxon>
        <taxon>Fungi</taxon>
        <taxon>Dikarya</taxon>
        <taxon>Ascomycota</taxon>
        <taxon>Pezizomycotina</taxon>
        <taxon>Dothideomycetes</taxon>
        <taxon>Pleosporomycetidae</taxon>
        <taxon>Pleosporales</taxon>
        <taxon>Pleosporineae</taxon>
        <taxon>Pleosporaceae</taxon>
        <taxon>Bipolaris</taxon>
    </lineage>
</organism>
<evidence type="ECO:0000313" key="2">
    <source>
        <dbReference type="EMBL" id="EMD66418.1"/>
    </source>
</evidence>
<keyword evidence="3" id="KW-1185">Reference proteome</keyword>
<accession>M2SGR2</accession>
<evidence type="ECO:0000313" key="3">
    <source>
        <dbReference type="Proteomes" id="UP000016934"/>
    </source>
</evidence>
<feature type="domain" description="Peptidase A1" evidence="1">
    <location>
        <begin position="54"/>
        <end position="295"/>
    </location>
</feature>
<reference evidence="2 3" key="1">
    <citation type="journal article" date="2012" name="PLoS Pathog.">
        <title>Diverse lifestyles and strategies of plant pathogenesis encoded in the genomes of eighteen Dothideomycetes fungi.</title>
        <authorList>
            <person name="Ohm R.A."/>
            <person name="Feau N."/>
            <person name="Henrissat B."/>
            <person name="Schoch C.L."/>
            <person name="Horwitz B.A."/>
            <person name="Barry K.W."/>
            <person name="Condon B.J."/>
            <person name="Copeland A.C."/>
            <person name="Dhillon B."/>
            <person name="Glaser F."/>
            <person name="Hesse C.N."/>
            <person name="Kosti I."/>
            <person name="LaButti K."/>
            <person name="Lindquist E.A."/>
            <person name="Lucas S."/>
            <person name="Salamov A.A."/>
            <person name="Bradshaw R.E."/>
            <person name="Ciuffetti L."/>
            <person name="Hamelin R.C."/>
            <person name="Kema G.H.J."/>
            <person name="Lawrence C."/>
            <person name="Scott J.A."/>
            <person name="Spatafora J.W."/>
            <person name="Turgeon B.G."/>
            <person name="de Wit P.J.G.M."/>
            <person name="Zhong S."/>
            <person name="Goodwin S.B."/>
            <person name="Grigoriev I.V."/>
        </authorList>
    </citation>
    <scope>NUCLEOTIDE SEQUENCE [LARGE SCALE GENOMIC DNA]</scope>
    <source>
        <strain evidence="3">ND90Pr / ATCC 201652</strain>
    </source>
</reference>
<protein>
    <recommendedName>
        <fullName evidence="1">Peptidase A1 domain-containing protein</fullName>
    </recommendedName>
</protein>
<dbReference type="Proteomes" id="UP000016934">
    <property type="component" value="Unassembled WGS sequence"/>
</dbReference>
<dbReference type="Pfam" id="PF00026">
    <property type="entry name" value="Asp"/>
    <property type="match status" value="1"/>
</dbReference>
<evidence type="ECO:0000259" key="1">
    <source>
        <dbReference type="Pfam" id="PF00026"/>
    </source>
</evidence>
<dbReference type="OrthoDB" id="2747330at2759"/>
<dbReference type="AlphaFoldDB" id="M2SGR2"/>
<name>M2SGR2_COCSN</name>
<dbReference type="SUPFAM" id="SSF50630">
    <property type="entry name" value="Acid proteases"/>
    <property type="match status" value="1"/>
</dbReference>